<dbReference type="EMBL" id="VOAJ01024669">
    <property type="protein sequence ID" value="KAF0870800.1"/>
    <property type="molecule type" value="Genomic_DNA"/>
</dbReference>
<keyword evidence="2" id="KW-1185">Reference proteome</keyword>
<protein>
    <submittedName>
        <fullName evidence="1">LORF2 protein</fullName>
    </submittedName>
</protein>
<gene>
    <name evidence="1" type="ORF">FOF47_R06954</name>
</gene>
<dbReference type="Proteomes" id="UP000475037">
    <property type="component" value="Unassembled WGS sequence"/>
</dbReference>
<feature type="non-terminal residue" evidence="1">
    <location>
        <position position="1"/>
    </location>
</feature>
<feature type="non-terminal residue" evidence="1">
    <location>
        <position position="94"/>
    </location>
</feature>
<proteinExistence type="predicted"/>
<name>A0A6G1A5D5_CROCR</name>
<dbReference type="AlphaFoldDB" id="A0A6G1A5D5"/>
<reference evidence="1 2" key="1">
    <citation type="submission" date="2019-11" db="EMBL/GenBank/DDBJ databases">
        <authorList>
            <person name="Yang C."/>
            <person name="Li F."/>
        </authorList>
    </citation>
    <scope>NUCLEOTIDE SEQUENCE [LARGE SCALE GENOMIC DNA]</scope>
    <source>
        <strain evidence="1">KB4526</strain>
        <tissue evidence="1">Muscle</tissue>
    </source>
</reference>
<sequence length="94" mass="11258">KQANNLIEKWTEDLSRHFSKEDIKMTNVKRCLASLIIKEMQIKPKMKYHLILVRLAVIKKIRNTGQLSGLWKCKLVQPLWKIVWRFLKKSKIEL</sequence>
<comment type="caution">
    <text evidence="1">The sequence shown here is derived from an EMBL/GenBank/DDBJ whole genome shotgun (WGS) entry which is preliminary data.</text>
</comment>
<evidence type="ECO:0000313" key="2">
    <source>
        <dbReference type="Proteomes" id="UP000475037"/>
    </source>
</evidence>
<accession>A0A6G1A5D5</accession>
<evidence type="ECO:0000313" key="1">
    <source>
        <dbReference type="EMBL" id="KAF0870800.1"/>
    </source>
</evidence>
<organism evidence="1 2">
    <name type="scientific">Crocuta crocuta</name>
    <name type="common">Spotted hyena</name>
    <dbReference type="NCBI Taxonomy" id="9678"/>
    <lineage>
        <taxon>Eukaryota</taxon>
        <taxon>Metazoa</taxon>
        <taxon>Chordata</taxon>
        <taxon>Craniata</taxon>
        <taxon>Vertebrata</taxon>
        <taxon>Euteleostomi</taxon>
        <taxon>Mammalia</taxon>
        <taxon>Eutheria</taxon>
        <taxon>Laurasiatheria</taxon>
        <taxon>Carnivora</taxon>
        <taxon>Feliformia</taxon>
        <taxon>Hyaenidae</taxon>
        <taxon>Crocuta</taxon>
    </lineage>
</organism>